<keyword evidence="3" id="KW-1185">Reference proteome</keyword>
<dbReference type="AlphaFoldDB" id="A0A418KTE0"/>
<accession>A0A418KTE0</accession>
<organism evidence="2 3">
    <name type="scientific">Jiangella rhizosphaerae</name>
    <dbReference type="NCBI Taxonomy" id="2293569"/>
    <lineage>
        <taxon>Bacteria</taxon>
        <taxon>Bacillati</taxon>
        <taxon>Actinomycetota</taxon>
        <taxon>Actinomycetes</taxon>
        <taxon>Jiangellales</taxon>
        <taxon>Jiangellaceae</taxon>
        <taxon>Jiangella</taxon>
    </lineage>
</organism>
<evidence type="ECO:0000259" key="1">
    <source>
        <dbReference type="Pfam" id="PF00293"/>
    </source>
</evidence>
<evidence type="ECO:0000313" key="2">
    <source>
        <dbReference type="EMBL" id="RIQ28595.1"/>
    </source>
</evidence>
<proteinExistence type="predicted"/>
<evidence type="ECO:0000313" key="3">
    <source>
        <dbReference type="Proteomes" id="UP000284057"/>
    </source>
</evidence>
<gene>
    <name evidence="2" type="ORF">DY240_08940</name>
</gene>
<dbReference type="Gene3D" id="3.90.79.10">
    <property type="entry name" value="Nucleoside Triphosphate Pyrophosphohydrolase"/>
    <property type="match status" value="1"/>
</dbReference>
<comment type="caution">
    <text evidence="2">The sequence shown here is derived from an EMBL/GenBank/DDBJ whole genome shotgun (WGS) entry which is preliminary data.</text>
</comment>
<dbReference type="RefSeq" id="WP_119659590.1">
    <property type="nucleotide sequence ID" value="NZ_QUAL01000078.1"/>
</dbReference>
<dbReference type="Pfam" id="PF00293">
    <property type="entry name" value="NUDIX"/>
    <property type="match status" value="1"/>
</dbReference>
<dbReference type="Proteomes" id="UP000284057">
    <property type="component" value="Unassembled WGS sequence"/>
</dbReference>
<sequence>MTDQGVRVRCAGLLVRDGHVLVESLVGAGRWSPIGGGLQPGETVPEAIVREFREDHQELAWIPLSGLADVVLLPHHLSEEIPTALETGRIVFRSERRVPVMKQE</sequence>
<dbReference type="InterPro" id="IPR015797">
    <property type="entry name" value="NUDIX_hydrolase-like_dom_sf"/>
</dbReference>
<dbReference type="SUPFAM" id="SSF55811">
    <property type="entry name" value="Nudix"/>
    <property type="match status" value="1"/>
</dbReference>
<name>A0A418KTE0_9ACTN</name>
<feature type="domain" description="Nudix hydrolase" evidence="1">
    <location>
        <begin position="9"/>
        <end position="54"/>
    </location>
</feature>
<dbReference type="InterPro" id="IPR000086">
    <property type="entry name" value="NUDIX_hydrolase_dom"/>
</dbReference>
<protein>
    <recommendedName>
        <fullName evidence="1">Nudix hydrolase domain-containing protein</fullName>
    </recommendedName>
</protein>
<dbReference type="EMBL" id="QUAL01000078">
    <property type="protein sequence ID" value="RIQ28595.1"/>
    <property type="molecule type" value="Genomic_DNA"/>
</dbReference>
<reference evidence="2 3" key="1">
    <citation type="submission" date="2018-09" db="EMBL/GenBank/DDBJ databases">
        <title>Isolation, diversity and antifungal activity of actinobacteria from wheat.</title>
        <authorList>
            <person name="Han C."/>
        </authorList>
    </citation>
    <scope>NUCLEOTIDE SEQUENCE [LARGE SCALE GENOMIC DNA]</scope>
    <source>
        <strain evidence="2 3">NEAU-YY265</strain>
    </source>
</reference>